<evidence type="ECO:0000256" key="1">
    <source>
        <dbReference type="SAM" id="MobiDB-lite"/>
    </source>
</evidence>
<sequence>MPRLESAEPMNSGAVGWAGLGVHGGVLGQEGQGCGMLDVTGLVFQAGLLSQEPRSLNSKGEIAGVGGAPPPAPGSCLRDEHSLGVPCLGMPCPGMPCLGVPSGDAVSGDTVSGDGGEPALAQGGVSGAMAP</sequence>
<feature type="region of interest" description="Disordered" evidence="1">
    <location>
        <begin position="104"/>
        <end position="131"/>
    </location>
</feature>
<keyword evidence="3" id="KW-1185">Reference proteome</keyword>
<protein>
    <submittedName>
        <fullName evidence="2">Uncharacterized protein</fullName>
    </submittedName>
</protein>
<evidence type="ECO:0000313" key="3">
    <source>
        <dbReference type="Proteomes" id="UP001176941"/>
    </source>
</evidence>
<dbReference type="EMBL" id="OX459939">
    <property type="protein sequence ID" value="CAI9170396.1"/>
    <property type="molecule type" value="Genomic_DNA"/>
</dbReference>
<accession>A0ABN8ZBH3</accession>
<proteinExistence type="predicted"/>
<dbReference type="Proteomes" id="UP001176941">
    <property type="component" value="Chromosome 3"/>
</dbReference>
<name>A0ABN8ZBH3_RANTA</name>
<reference evidence="2" key="1">
    <citation type="submission" date="2023-04" db="EMBL/GenBank/DDBJ databases">
        <authorList>
            <consortium name="ELIXIR-Norway"/>
        </authorList>
    </citation>
    <scope>NUCLEOTIDE SEQUENCE [LARGE SCALE GENOMIC DNA]</scope>
</reference>
<evidence type="ECO:0000313" key="2">
    <source>
        <dbReference type="EMBL" id="CAI9170396.1"/>
    </source>
</evidence>
<organism evidence="2 3">
    <name type="scientific">Rangifer tarandus platyrhynchus</name>
    <name type="common">Svalbard reindeer</name>
    <dbReference type="NCBI Taxonomy" id="3082113"/>
    <lineage>
        <taxon>Eukaryota</taxon>
        <taxon>Metazoa</taxon>
        <taxon>Chordata</taxon>
        <taxon>Craniata</taxon>
        <taxon>Vertebrata</taxon>
        <taxon>Euteleostomi</taxon>
        <taxon>Mammalia</taxon>
        <taxon>Eutheria</taxon>
        <taxon>Laurasiatheria</taxon>
        <taxon>Artiodactyla</taxon>
        <taxon>Ruminantia</taxon>
        <taxon>Pecora</taxon>
        <taxon>Cervidae</taxon>
        <taxon>Odocoileinae</taxon>
        <taxon>Rangifer</taxon>
    </lineage>
</organism>
<gene>
    <name evidence="2" type="ORF">MRATA1EN1_LOCUS19358</name>
</gene>